<dbReference type="SUPFAM" id="SSF63520">
    <property type="entry name" value="PTS-regulatory domain, PRD"/>
    <property type="match status" value="1"/>
</dbReference>
<evidence type="ECO:0000256" key="4">
    <source>
        <dbReference type="ARBA" id="ARBA00023163"/>
    </source>
</evidence>
<reference evidence="7 10" key="2">
    <citation type="journal article" date="2017" name="BMC Genomics">
        <title>Comparative and functional genomics of the Lactococcus lactis taxon; insights into evolution and niche adaptation.</title>
        <authorList>
            <person name="Kelleher P."/>
            <person name="Bottacini F."/>
            <person name="Mahony J."/>
            <person name="Kilcawley K.N."/>
            <person name="van Sinderen D."/>
        </authorList>
    </citation>
    <scope>NUCLEOTIDE SEQUENCE [LARGE SCALE GENOMIC DNA]</scope>
    <source>
        <strain evidence="7 10">UC06</strain>
    </source>
</reference>
<dbReference type="GO" id="GO:0006355">
    <property type="term" value="P:regulation of DNA-templated transcription"/>
    <property type="evidence" value="ECO:0007669"/>
    <property type="project" value="InterPro"/>
</dbReference>
<dbReference type="Gene3D" id="1.10.10.10">
    <property type="entry name" value="Winged helix-like DNA-binding domain superfamily/Winged helix DNA-binding domain"/>
    <property type="match status" value="1"/>
</dbReference>
<dbReference type="InterPro" id="IPR011608">
    <property type="entry name" value="PRD"/>
</dbReference>
<dbReference type="Proteomes" id="UP000192095">
    <property type="component" value="Chromosome"/>
</dbReference>
<evidence type="ECO:0000313" key="8">
    <source>
        <dbReference type="EMBL" id="GAM81888.1"/>
    </source>
</evidence>
<dbReference type="InterPro" id="IPR050661">
    <property type="entry name" value="BglG_antiterminators"/>
</dbReference>
<feature type="domain" description="PRD" evidence="6">
    <location>
        <begin position="278"/>
        <end position="382"/>
    </location>
</feature>
<dbReference type="Pfam" id="PF00874">
    <property type="entry name" value="PRD"/>
    <property type="match status" value="1"/>
</dbReference>
<evidence type="ECO:0000313" key="9">
    <source>
        <dbReference type="Proteomes" id="UP000031847"/>
    </source>
</evidence>
<dbReference type="SUPFAM" id="SSF55804">
    <property type="entry name" value="Phoshotransferase/anion transport protein"/>
    <property type="match status" value="1"/>
</dbReference>
<accession>A0A0B8R3S2</accession>
<keyword evidence="3" id="KW-0010">Activator</keyword>
<dbReference type="EMBL" id="BBSI01000042">
    <property type="protein sequence ID" value="GAM81888.1"/>
    <property type="molecule type" value="Genomic_DNA"/>
</dbReference>
<dbReference type="PATRIC" id="fig|1360.96.peg.1429"/>
<dbReference type="PANTHER" id="PTHR30185:SF18">
    <property type="entry name" value="TRANSCRIPTIONAL REGULATOR MTLR"/>
    <property type="match status" value="1"/>
</dbReference>
<dbReference type="Pfam" id="PF08279">
    <property type="entry name" value="HTH_11"/>
    <property type="match status" value="1"/>
</dbReference>
<dbReference type="Gene3D" id="1.10.1790.10">
    <property type="entry name" value="PRD domain"/>
    <property type="match status" value="1"/>
</dbReference>
<evidence type="ECO:0000259" key="6">
    <source>
        <dbReference type="PROSITE" id="PS51372"/>
    </source>
</evidence>
<evidence type="ECO:0000256" key="1">
    <source>
        <dbReference type="ARBA" id="ARBA00022737"/>
    </source>
</evidence>
<proteinExistence type="predicted"/>
<dbReference type="InterPro" id="IPR007737">
    <property type="entry name" value="Mga_HTH"/>
</dbReference>
<evidence type="ECO:0000313" key="7">
    <source>
        <dbReference type="EMBL" id="ARE19572.1"/>
    </source>
</evidence>
<keyword evidence="1" id="KW-0677">Repeat</keyword>
<dbReference type="PROSITE" id="PS51094">
    <property type="entry name" value="PTS_EIIA_TYPE_2"/>
    <property type="match status" value="1"/>
</dbReference>
<evidence type="ECO:0000313" key="10">
    <source>
        <dbReference type="Proteomes" id="UP000192095"/>
    </source>
</evidence>
<evidence type="ECO:0000256" key="2">
    <source>
        <dbReference type="ARBA" id="ARBA00023015"/>
    </source>
</evidence>
<dbReference type="InterPro" id="IPR013196">
    <property type="entry name" value="HTH_11"/>
</dbReference>
<dbReference type="Pfam" id="PF05043">
    <property type="entry name" value="Mga"/>
    <property type="match status" value="1"/>
</dbReference>
<keyword evidence="2" id="KW-0805">Transcription regulation</keyword>
<keyword evidence="4" id="KW-0804">Transcription</keyword>
<dbReference type="InterPro" id="IPR016152">
    <property type="entry name" value="PTrfase/Anion_transptr"/>
</dbReference>
<dbReference type="RefSeq" id="WP_023189462.1">
    <property type="nucleotide sequence ID" value="NZ_BAABQR010000011.1"/>
</dbReference>
<dbReference type="InterPro" id="IPR036390">
    <property type="entry name" value="WH_DNA-bd_sf"/>
</dbReference>
<dbReference type="SUPFAM" id="SSF46785">
    <property type="entry name" value="Winged helix' DNA-binding domain"/>
    <property type="match status" value="1"/>
</dbReference>
<feature type="domain" description="PTS EIIA type-2" evidence="5">
    <location>
        <begin position="485"/>
        <end position="635"/>
    </location>
</feature>
<name>A0A0B8R3S2_LACLL</name>
<dbReference type="EMBL" id="CP015902">
    <property type="protein sequence ID" value="ARE19572.1"/>
    <property type="molecule type" value="Genomic_DNA"/>
</dbReference>
<dbReference type="Proteomes" id="UP000031847">
    <property type="component" value="Unassembled WGS sequence"/>
</dbReference>
<evidence type="ECO:0000256" key="3">
    <source>
        <dbReference type="ARBA" id="ARBA00023159"/>
    </source>
</evidence>
<reference evidence="7" key="3">
    <citation type="submission" date="2023-07" db="EMBL/GenBank/DDBJ databases">
        <authorList>
            <person name="McDonnell B."/>
        </authorList>
    </citation>
    <scope>NUCLEOTIDE SEQUENCE</scope>
    <source>
        <strain evidence="7">UC06</strain>
    </source>
</reference>
<reference evidence="8 9" key="1">
    <citation type="submission" date="2015-01" db="EMBL/GenBank/DDBJ databases">
        <title>Lactococcus lactis subsp.lactis JCM 5805 whole genome shotgun sequence.</title>
        <authorList>
            <person name="Fujii T."/>
            <person name="Tomita Y."/>
            <person name="Ikushima S."/>
            <person name="Fujiwara D."/>
        </authorList>
    </citation>
    <scope>NUCLEOTIDE SEQUENCE [LARGE SCALE GENOMIC DNA]</scope>
    <source>
        <strain evidence="8 9">JCM 5805</strain>
    </source>
</reference>
<organism evidence="8 9">
    <name type="scientific">Lactococcus lactis subsp. lactis</name>
    <name type="common">Streptococcus lactis</name>
    <dbReference type="NCBI Taxonomy" id="1360"/>
    <lineage>
        <taxon>Bacteria</taxon>
        <taxon>Bacillati</taxon>
        <taxon>Bacillota</taxon>
        <taxon>Bacilli</taxon>
        <taxon>Lactobacillales</taxon>
        <taxon>Streptococcaceae</taxon>
        <taxon>Lactococcus</taxon>
    </lineage>
</organism>
<dbReference type="AlphaFoldDB" id="A0A0B8R3S2"/>
<evidence type="ECO:0000259" key="5">
    <source>
        <dbReference type="PROSITE" id="PS51094"/>
    </source>
</evidence>
<sequence length="645" mass="74534">MFLTSREQKLIQTFLKRGKLTIAEMMEITDTSRRTLYRDLNNLQKSLPENISLENTDEGYFLKGDINQLTQAHELIDYSISERLYGELLLLIENKASIASLTDYFGISQPTVTSDLKQIEQALFENELVLIRDRGLKLKGAEENIRPVFVAVIYNSASIQELLLNQLSNNKILRIIDLNKFKQVNEAFKRIDLPEKMTDKVKVLMQLFCLVVLLRLDEGDSVSSETLGRPSKQALNFVNKLLTELPVTKFVVSEITYLASVYDILYFGFGRELLFMEKFDTDFSYKIRQLIDKVSTILEIEFGKDDRLYGLLYAHLKESEMLPVLFPKKENDFIKKINKDNPEIYKTVKESLREVFDKNFSEMEIAFISLHFVATLERSDLVLPLSAALVSSRGRISCEFIMSNLRKNFPFLKKIELIQSSIHITQEKYDVIFTTEKELDYLYINPMLDQKNLENIRHQLRLIQQKSRALTSDSEKEKNFLNLNDLFSIGNEILKSFEILSLENKAELHDTVKQIIQRVNPEDSGELVHLVEERFKETHLAIPETKIALFHAVHSSISSPIFKIFDLSQPIEGIAMDHQAIQIGRVLLLLAPPEVPEYVSFLLGKISSSIIENKLYTRIYDSGNYEIVSELLREIIIEAVKHYDD</sequence>
<dbReference type="Gene3D" id="3.40.930.10">
    <property type="entry name" value="Mannitol-specific EII, Chain A"/>
    <property type="match status" value="1"/>
</dbReference>
<dbReference type="InterPro" id="IPR036634">
    <property type="entry name" value="PRD_sf"/>
</dbReference>
<gene>
    <name evidence="8" type="ORF">JCM5805K_3012</name>
    <name evidence="7" type="ORF">LLUC06_0023</name>
</gene>
<protein>
    <submittedName>
        <fullName evidence="7">Transcription antiterminator</fullName>
    </submittedName>
    <submittedName>
        <fullName evidence="8">Transcriptional antiterminator</fullName>
    </submittedName>
</protein>
<dbReference type="InterPro" id="IPR002178">
    <property type="entry name" value="PTS_EIIA_type-2_dom"/>
</dbReference>
<dbReference type="PROSITE" id="PS51372">
    <property type="entry name" value="PRD_2"/>
    <property type="match status" value="1"/>
</dbReference>
<dbReference type="InterPro" id="IPR036388">
    <property type="entry name" value="WH-like_DNA-bd_sf"/>
</dbReference>
<dbReference type="PANTHER" id="PTHR30185">
    <property type="entry name" value="CRYPTIC BETA-GLUCOSIDE BGL OPERON ANTITERMINATOR"/>
    <property type="match status" value="1"/>
</dbReference>